<name>A0A2V3PK50_9BACT</name>
<proteinExistence type="predicted"/>
<dbReference type="EMBL" id="QICL01000025">
    <property type="protein sequence ID" value="PXV61195.1"/>
    <property type="molecule type" value="Genomic_DNA"/>
</dbReference>
<dbReference type="OrthoDB" id="5741553at2"/>
<comment type="caution">
    <text evidence="1">The sequence shown here is derived from an EMBL/GenBank/DDBJ whole genome shotgun (WGS) entry which is preliminary data.</text>
</comment>
<protein>
    <submittedName>
        <fullName evidence="1">NinG protein</fullName>
    </submittedName>
</protein>
<dbReference type="Gene3D" id="1.10.30.50">
    <property type="match status" value="1"/>
</dbReference>
<sequence>MPSPNKVKEADNILSRFIRLFYSKDGYVSCFTCGKAYRISEMQNGHFIPRGNMTLRFSIMNCFPQCKECNEYKDGNEAKYREALTEKFGIAHVEYLDKKKNVIKHWTDFELDELIQKLKTKVKTMEKTQ</sequence>
<accession>A0A2V3PK50</accession>
<reference evidence="1 2" key="1">
    <citation type="submission" date="2018-03" db="EMBL/GenBank/DDBJ databases">
        <title>Genomic Encyclopedia of Archaeal and Bacterial Type Strains, Phase II (KMG-II): from individual species to whole genera.</title>
        <authorList>
            <person name="Goeker M."/>
        </authorList>
    </citation>
    <scope>NUCLEOTIDE SEQUENCE [LARGE SCALE GENOMIC DNA]</scope>
    <source>
        <strain evidence="1 2">DSM 100214</strain>
    </source>
</reference>
<dbReference type="Pfam" id="PF05766">
    <property type="entry name" value="NinG"/>
    <property type="match status" value="1"/>
</dbReference>
<evidence type="ECO:0000313" key="1">
    <source>
        <dbReference type="EMBL" id="PXV61195.1"/>
    </source>
</evidence>
<organism evidence="1 2">
    <name type="scientific">Dysgonomonas alginatilytica</name>
    <dbReference type="NCBI Taxonomy" id="1605892"/>
    <lineage>
        <taxon>Bacteria</taxon>
        <taxon>Pseudomonadati</taxon>
        <taxon>Bacteroidota</taxon>
        <taxon>Bacteroidia</taxon>
        <taxon>Bacteroidales</taxon>
        <taxon>Dysgonomonadaceae</taxon>
        <taxon>Dysgonomonas</taxon>
    </lineage>
</organism>
<dbReference type="AlphaFoldDB" id="A0A2V3PK50"/>
<dbReference type="RefSeq" id="WP_110311819.1">
    <property type="nucleotide sequence ID" value="NZ_QICL01000025.1"/>
</dbReference>
<keyword evidence="2" id="KW-1185">Reference proteome</keyword>
<dbReference type="Proteomes" id="UP000247973">
    <property type="component" value="Unassembled WGS sequence"/>
</dbReference>
<evidence type="ECO:0000313" key="2">
    <source>
        <dbReference type="Proteomes" id="UP000247973"/>
    </source>
</evidence>
<gene>
    <name evidence="1" type="ORF">CLV62_12528</name>
</gene>
<dbReference type="InterPro" id="IPR008713">
    <property type="entry name" value="Phage_lambda_NinG"/>
</dbReference>